<feature type="non-terminal residue" evidence="3">
    <location>
        <position position="1"/>
    </location>
</feature>
<dbReference type="InterPro" id="IPR016208">
    <property type="entry name" value="Ald_Oxase/xanthine_DH-like"/>
</dbReference>
<dbReference type="InterPro" id="IPR046867">
    <property type="entry name" value="AldOxase/xan_DH_MoCoBD2"/>
</dbReference>
<dbReference type="PANTHER" id="PTHR11908">
    <property type="entry name" value="XANTHINE DEHYDROGENASE"/>
    <property type="match status" value="1"/>
</dbReference>
<comment type="caution">
    <text evidence="3">The sequence shown here is derived from an EMBL/GenBank/DDBJ whole genome shotgun (WGS) entry which is preliminary data.</text>
</comment>
<feature type="non-terminal residue" evidence="3">
    <location>
        <position position="361"/>
    </location>
</feature>
<keyword evidence="1" id="KW-0500">Molybdenum</keyword>
<sequence>FAAEIGMDPAEVRRKNFIQPEDFPYDNGLGLLPYDSGNYEPALNKALEIAGYAEFRKQQAELRQQGRYLGIGISSYVEICGIAPSAWMGGQGWGAGLWESANVRVHLTGKVVVTTGSLPHGQGLETTFAQIVADELGVPYEDVEIQWGDTQGTPFGYGTYGSRSLAVGGVAIKRSVDKIKEKARKLAAHLLEANEADIVFENGRAYVKGSPDKAKTIGELAAAAAVAYNLPPGMEPFLDETSYYDPPNCTFPFGTHVSIVEVDPETGHVKLLRYIAVDDCGNQINPLIVEGQIHGGIAQGLAQALYEGAVYNEDGQLLTGTLMDYAVPTAAMVPHIETDHTITPSPVNPLGVKGAGEAGTI</sequence>
<dbReference type="GO" id="GO:0016491">
    <property type="term" value="F:oxidoreductase activity"/>
    <property type="evidence" value="ECO:0007669"/>
    <property type="project" value="InterPro"/>
</dbReference>
<evidence type="ECO:0000313" key="4">
    <source>
        <dbReference type="Proteomes" id="UP000243376"/>
    </source>
</evidence>
<dbReference type="Pfam" id="PF20256">
    <property type="entry name" value="MoCoBD_2"/>
    <property type="match status" value="1"/>
</dbReference>
<dbReference type="SUPFAM" id="SSF56003">
    <property type="entry name" value="Molybdenum cofactor-binding domain"/>
    <property type="match status" value="1"/>
</dbReference>
<dbReference type="EMBL" id="PNIQ01000983">
    <property type="protein sequence ID" value="PMP74722.1"/>
    <property type="molecule type" value="Genomic_DNA"/>
</dbReference>
<dbReference type="PANTHER" id="PTHR11908:SF132">
    <property type="entry name" value="ALDEHYDE OXIDASE 1-RELATED"/>
    <property type="match status" value="1"/>
</dbReference>
<gene>
    <name evidence="3" type="ORF">C0184_14690</name>
</gene>
<accession>A0A2J6WV05</accession>
<dbReference type="Gene3D" id="3.30.365.10">
    <property type="entry name" value="Aldehyde oxidase/xanthine dehydrogenase, molybdopterin binding domain"/>
    <property type="match status" value="2"/>
</dbReference>
<proteinExistence type="predicted"/>
<reference evidence="3 4" key="1">
    <citation type="submission" date="2018-01" db="EMBL/GenBank/DDBJ databases">
        <title>Metagenomic assembled genomes from two thermal pools in the Uzon Caldera, Kamchatka, Russia.</title>
        <authorList>
            <person name="Wilkins L."/>
            <person name="Ettinger C."/>
        </authorList>
    </citation>
    <scope>NUCLEOTIDE SEQUENCE [LARGE SCALE GENOMIC DNA]</scope>
    <source>
        <strain evidence="3">ZAV-02</strain>
    </source>
</reference>
<evidence type="ECO:0000259" key="2">
    <source>
        <dbReference type="Pfam" id="PF20256"/>
    </source>
</evidence>
<dbReference type="AlphaFoldDB" id="A0A2J6WV05"/>
<dbReference type="InterPro" id="IPR037165">
    <property type="entry name" value="AldOxase/xan_DH_Mopterin-bd_sf"/>
</dbReference>
<evidence type="ECO:0000256" key="1">
    <source>
        <dbReference type="ARBA" id="ARBA00022505"/>
    </source>
</evidence>
<evidence type="ECO:0000313" key="3">
    <source>
        <dbReference type="EMBL" id="PMP74722.1"/>
    </source>
</evidence>
<dbReference type="Proteomes" id="UP000243376">
    <property type="component" value="Unassembled WGS sequence"/>
</dbReference>
<name>A0A2J6WV05_9CHLR</name>
<dbReference type="GO" id="GO:0005506">
    <property type="term" value="F:iron ion binding"/>
    <property type="evidence" value="ECO:0007669"/>
    <property type="project" value="InterPro"/>
</dbReference>
<organism evidence="3 4">
    <name type="scientific">Chloroflexus aggregans</name>
    <dbReference type="NCBI Taxonomy" id="152260"/>
    <lineage>
        <taxon>Bacteria</taxon>
        <taxon>Bacillati</taxon>
        <taxon>Chloroflexota</taxon>
        <taxon>Chloroflexia</taxon>
        <taxon>Chloroflexales</taxon>
        <taxon>Chloroflexineae</taxon>
        <taxon>Chloroflexaceae</taxon>
        <taxon>Chloroflexus</taxon>
    </lineage>
</organism>
<protein>
    <submittedName>
        <fullName evidence="3">Carbon monoxide dehydrogenase</fullName>
    </submittedName>
</protein>
<feature type="domain" description="Aldehyde oxidase/xanthine dehydrogenase second molybdopterin binding" evidence="2">
    <location>
        <begin position="45"/>
        <end position="334"/>
    </location>
</feature>